<accession>W1P250</accession>
<dbReference type="InterPro" id="IPR007117">
    <property type="entry name" value="Expansin_CBD"/>
</dbReference>
<dbReference type="CDD" id="cd22277">
    <property type="entry name" value="DPBB_EXLB_N"/>
    <property type="match status" value="1"/>
</dbReference>
<dbReference type="SUPFAM" id="SSF50685">
    <property type="entry name" value="Barwin-like endoglucanases"/>
    <property type="match status" value="1"/>
</dbReference>
<protein>
    <recommendedName>
        <fullName evidence="1">Expansin-like EG45 domain-containing protein</fullName>
    </recommendedName>
</protein>
<dbReference type="InterPro" id="IPR036749">
    <property type="entry name" value="Expansin_CBD_sf"/>
</dbReference>
<dbReference type="OMA" id="NSNYCSE"/>
<dbReference type="Pfam" id="PF01357">
    <property type="entry name" value="Expansin_C"/>
    <property type="match status" value="1"/>
</dbReference>
<organism evidence="2 3">
    <name type="scientific">Amborella trichopoda</name>
    <dbReference type="NCBI Taxonomy" id="13333"/>
    <lineage>
        <taxon>Eukaryota</taxon>
        <taxon>Viridiplantae</taxon>
        <taxon>Streptophyta</taxon>
        <taxon>Embryophyta</taxon>
        <taxon>Tracheophyta</taxon>
        <taxon>Spermatophyta</taxon>
        <taxon>Magnoliopsida</taxon>
        <taxon>Amborellales</taxon>
        <taxon>Amborellaceae</taxon>
        <taxon>Amborella</taxon>
    </lineage>
</organism>
<dbReference type="InterPro" id="IPR009009">
    <property type="entry name" value="RlpA-like_DPBB"/>
</dbReference>
<sequence length="195" mass="21418">MAEAATCDDCYTQSRAAYYSSQDDLGTEVGACGFGSFGVSLNGGDVSAASQLYRNGVGCGSCYQVRCTNNKNCSEQGVTIVITDHGEGDRTDFILSRRAFGKMARTQDASSSLLALGVLDIEYKRVSCNYPNKNITFKVDEASNYPHYLAFLIWYQQGKKDIIAVQLCENWLQLTSRILSAPVLVKRSRLCLSKK</sequence>
<dbReference type="AlphaFoldDB" id="W1P250"/>
<dbReference type="SUPFAM" id="SSF49590">
    <property type="entry name" value="PHL pollen allergen"/>
    <property type="match status" value="1"/>
</dbReference>
<dbReference type="Gene3D" id="2.60.40.760">
    <property type="entry name" value="Expansin, cellulose-binding-like domain"/>
    <property type="match status" value="1"/>
</dbReference>
<evidence type="ECO:0000313" key="2">
    <source>
        <dbReference type="EMBL" id="ERN01035.1"/>
    </source>
</evidence>
<dbReference type="eggNOG" id="ENOG502QV8Z">
    <property type="taxonomic scope" value="Eukaryota"/>
</dbReference>
<dbReference type="Gene3D" id="2.40.40.10">
    <property type="entry name" value="RlpA-like domain"/>
    <property type="match status" value="1"/>
</dbReference>
<gene>
    <name evidence="2" type="ORF">AMTR_s00002p00146900</name>
</gene>
<dbReference type="PANTHER" id="PTHR31692">
    <property type="entry name" value="EXPANSIN-B3"/>
    <property type="match status" value="1"/>
</dbReference>
<dbReference type="Proteomes" id="UP000017836">
    <property type="component" value="Unassembled WGS sequence"/>
</dbReference>
<evidence type="ECO:0000313" key="3">
    <source>
        <dbReference type="Proteomes" id="UP000017836"/>
    </source>
</evidence>
<dbReference type="Gramene" id="ERN01035">
    <property type="protein sequence ID" value="ERN01035"/>
    <property type="gene ID" value="AMTR_s00002p00146900"/>
</dbReference>
<proteinExistence type="predicted"/>
<dbReference type="EMBL" id="KI394767">
    <property type="protein sequence ID" value="ERN01035.1"/>
    <property type="molecule type" value="Genomic_DNA"/>
</dbReference>
<evidence type="ECO:0000259" key="1">
    <source>
        <dbReference type="PROSITE" id="PS50842"/>
    </source>
</evidence>
<dbReference type="Pfam" id="PF03330">
    <property type="entry name" value="DPBB_1"/>
    <property type="match status" value="1"/>
</dbReference>
<dbReference type="PROSITE" id="PS50842">
    <property type="entry name" value="EXPANSIN_EG45"/>
    <property type="match status" value="1"/>
</dbReference>
<reference evidence="3" key="1">
    <citation type="journal article" date="2013" name="Science">
        <title>The Amborella genome and the evolution of flowering plants.</title>
        <authorList>
            <consortium name="Amborella Genome Project"/>
        </authorList>
    </citation>
    <scope>NUCLEOTIDE SEQUENCE [LARGE SCALE GENOMIC DNA]</scope>
</reference>
<dbReference type="InterPro" id="IPR007112">
    <property type="entry name" value="Expansin/allergen_DPBB_dom"/>
</dbReference>
<dbReference type="HOGENOM" id="CLU_027462_3_1_1"/>
<dbReference type="InterPro" id="IPR036908">
    <property type="entry name" value="RlpA-like_sf"/>
</dbReference>
<name>W1P250_AMBTC</name>
<keyword evidence="3" id="KW-1185">Reference proteome</keyword>
<feature type="domain" description="Expansin-like EG45" evidence="1">
    <location>
        <begin position="29"/>
        <end position="133"/>
    </location>
</feature>
<dbReference type="PANTHER" id="PTHR31692:SF92">
    <property type="entry name" value="EXPANSIN-LIKE B1"/>
    <property type="match status" value="1"/>
</dbReference>